<dbReference type="Proteomes" id="UP001233999">
    <property type="component" value="Unassembled WGS sequence"/>
</dbReference>
<accession>A0AAD7ZP48</accession>
<comment type="caution">
    <text evidence="2">The sequence shown here is derived from an EMBL/GenBank/DDBJ whole genome shotgun (WGS) entry which is preliminary data.</text>
</comment>
<reference evidence="2" key="1">
    <citation type="journal article" date="2023" name="IScience">
        <title>Live-bearing cockroach genome reveals convergent evolutionary mechanisms linked to viviparity in insects and beyond.</title>
        <authorList>
            <person name="Fouks B."/>
            <person name="Harrison M.C."/>
            <person name="Mikhailova A.A."/>
            <person name="Marchal E."/>
            <person name="English S."/>
            <person name="Carruthers M."/>
            <person name="Jennings E.C."/>
            <person name="Chiamaka E.L."/>
            <person name="Frigard R.A."/>
            <person name="Pippel M."/>
            <person name="Attardo G.M."/>
            <person name="Benoit J.B."/>
            <person name="Bornberg-Bauer E."/>
            <person name="Tobe S.S."/>
        </authorList>
    </citation>
    <scope>NUCLEOTIDE SEQUENCE</scope>
    <source>
        <strain evidence="2">Stay&amp;Tobe</strain>
    </source>
</reference>
<name>A0AAD7ZP48_DIPPU</name>
<feature type="non-terminal residue" evidence="2">
    <location>
        <position position="1"/>
    </location>
</feature>
<proteinExistence type="predicted"/>
<dbReference type="EMBL" id="JASPKZ010007493">
    <property type="protein sequence ID" value="KAJ9583951.1"/>
    <property type="molecule type" value="Genomic_DNA"/>
</dbReference>
<sequence>MTLTTVLVAALLVGTCGNNEARTTEEGNKQRFLWKTGAWGSCFAVGGCGEGRRERQVWCSESDGRTVLEVMCDAQSEPPTIKPCFTACRHHRDKLQWQVGAWGPCLPVSPADANNVVDLQQPMAGDTRHDNLGVTQRNVSCVLVSHEAVK</sequence>
<keyword evidence="1" id="KW-0732">Signal</keyword>
<evidence type="ECO:0000256" key="1">
    <source>
        <dbReference type="SAM" id="SignalP"/>
    </source>
</evidence>
<dbReference type="SUPFAM" id="SSF82895">
    <property type="entry name" value="TSP-1 type 1 repeat"/>
    <property type="match status" value="1"/>
</dbReference>
<evidence type="ECO:0000313" key="3">
    <source>
        <dbReference type="Proteomes" id="UP001233999"/>
    </source>
</evidence>
<evidence type="ECO:0000313" key="2">
    <source>
        <dbReference type="EMBL" id="KAJ9583951.1"/>
    </source>
</evidence>
<reference evidence="2" key="2">
    <citation type="submission" date="2023-05" db="EMBL/GenBank/DDBJ databases">
        <authorList>
            <person name="Fouks B."/>
        </authorList>
    </citation>
    <scope>NUCLEOTIDE SEQUENCE</scope>
    <source>
        <strain evidence="2">Stay&amp;Tobe</strain>
        <tissue evidence="2">Testes</tissue>
    </source>
</reference>
<keyword evidence="3" id="KW-1185">Reference proteome</keyword>
<dbReference type="PROSITE" id="PS50092">
    <property type="entry name" value="TSP1"/>
    <property type="match status" value="1"/>
</dbReference>
<dbReference type="InterPro" id="IPR000884">
    <property type="entry name" value="TSP1_rpt"/>
</dbReference>
<gene>
    <name evidence="2" type="ORF">L9F63_021725</name>
</gene>
<dbReference type="InterPro" id="IPR036383">
    <property type="entry name" value="TSP1_rpt_sf"/>
</dbReference>
<feature type="signal peptide" evidence="1">
    <location>
        <begin position="1"/>
        <end position="21"/>
    </location>
</feature>
<protein>
    <submittedName>
        <fullName evidence="2">Uncharacterized protein</fullName>
    </submittedName>
</protein>
<dbReference type="AlphaFoldDB" id="A0AAD7ZP48"/>
<organism evidence="2 3">
    <name type="scientific">Diploptera punctata</name>
    <name type="common">Pacific beetle cockroach</name>
    <dbReference type="NCBI Taxonomy" id="6984"/>
    <lineage>
        <taxon>Eukaryota</taxon>
        <taxon>Metazoa</taxon>
        <taxon>Ecdysozoa</taxon>
        <taxon>Arthropoda</taxon>
        <taxon>Hexapoda</taxon>
        <taxon>Insecta</taxon>
        <taxon>Pterygota</taxon>
        <taxon>Neoptera</taxon>
        <taxon>Polyneoptera</taxon>
        <taxon>Dictyoptera</taxon>
        <taxon>Blattodea</taxon>
        <taxon>Blaberoidea</taxon>
        <taxon>Blaberidae</taxon>
        <taxon>Diplopterinae</taxon>
        <taxon>Diploptera</taxon>
    </lineage>
</organism>
<dbReference type="Pfam" id="PF19030">
    <property type="entry name" value="TSP1_ADAMTS"/>
    <property type="match status" value="1"/>
</dbReference>
<feature type="chain" id="PRO_5042104983" evidence="1">
    <location>
        <begin position="22"/>
        <end position="150"/>
    </location>
</feature>